<proteinExistence type="predicted"/>
<sequence length="50" mass="5531">MHKFRRDVIDARKVIDGCNTGSRTSAPFGMDEHAVPACKLGPFNAKTVER</sequence>
<name>G2YPY8_BOTF4</name>
<evidence type="ECO:0000313" key="2">
    <source>
        <dbReference type="Proteomes" id="UP000008177"/>
    </source>
</evidence>
<evidence type="ECO:0000313" key="1">
    <source>
        <dbReference type="EMBL" id="CCD53686.1"/>
    </source>
</evidence>
<dbReference type="HOGENOM" id="CLU_3124857_0_0_1"/>
<dbReference type="Proteomes" id="UP000008177">
    <property type="component" value="Unplaced contigs"/>
</dbReference>
<organism evidence="1 2">
    <name type="scientific">Botryotinia fuckeliana (strain T4)</name>
    <name type="common">Noble rot fungus</name>
    <name type="synonym">Botrytis cinerea</name>
    <dbReference type="NCBI Taxonomy" id="999810"/>
    <lineage>
        <taxon>Eukaryota</taxon>
        <taxon>Fungi</taxon>
        <taxon>Dikarya</taxon>
        <taxon>Ascomycota</taxon>
        <taxon>Pezizomycotina</taxon>
        <taxon>Leotiomycetes</taxon>
        <taxon>Helotiales</taxon>
        <taxon>Sclerotiniaceae</taxon>
        <taxon>Botrytis</taxon>
    </lineage>
</organism>
<dbReference type="EMBL" id="FQ790347">
    <property type="protein sequence ID" value="CCD53686.1"/>
    <property type="molecule type" value="Genomic_DNA"/>
</dbReference>
<reference evidence="2" key="1">
    <citation type="journal article" date="2011" name="PLoS Genet.">
        <title>Genomic analysis of the necrotrophic fungal pathogens Sclerotinia sclerotiorum and Botrytis cinerea.</title>
        <authorList>
            <person name="Amselem J."/>
            <person name="Cuomo C.A."/>
            <person name="van Kan J.A."/>
            <person name="Viaud M."/>
            <person name="Benito E.P."/>
            <person name="Couloux A."/>
            <person name="Coutinho P.M."/>
            <person name="de Vries R.P."/>
            <person name="Dyer P.S."/>
            <person name="Fillinger S."/>
            <person name="Fournier E."/>
            <person name="Gout L."/>
            <person name="Hahn M."/>
            <person name="Kohn L."/>
            <person name="Lapalu N."/>
            <person name="Plummer K.M."/>
            <person name="Pradier J.M."/>
            <person name="Quevillon E."/>
            <person name="Sharon A."/>
            <person name="Simon A."/>
            <person name="ten Have A."/>
            <person name="Tudzynski B."/>
            <person name="Tudzynski P."/>
            <person name="Wincker P."/>
            <person name="Andrew M."/>
            <person name="Anthouard V."/>
            <person name="Beever R.E."/>
            <person name="Beffa R."/>
            <person name="Benoit I."/>
            <person name="Bouzid O."/>
            <person name="Brault B."/>
            <person name="Chen Z."/>
            <person name="Choquer M."/>
            <person name="Collemare J."/>
            <person name="Cotton P."/>
            <person name="Danchin E.G."/>
            <person name="Da Silva C."/>
            <person name="Gautier A."/>
            <person name="Giraud C."/>
            <person name="Giraud T."/>
            <person name="Gonzalez C."/>
            <person name="Grossetete S."/>
            <person name="Guldener U."/>
            <person name="Henrissat B."/>
            <person name="Howlett B.J."/>
            <person name="Kodira C."/>
            <person name="Kretschmer M."/>
            <person name="Lappartient A."/>
            <person name="Leroch M."/>
            <person name="Levis C."/>
            <person name="Mauceli E."/>
            <person name="Neuveglise C."/>
            <person name="Oeser B."/>
            <person name="Pearson M."/>
            <person name="Poulain J."/>
            <person name="Poussereau N."/>
            <person name="Quesneville H."/>
            <person name="Rascle C."/>
            <person name="Schumacher J."/>
            <person name="Segurens B."/>
            <person name="Sexton A."/>
            <person name="Silva E."/>
            <person name="Sirven C."/>
            <person name="Soanes D.M."/>
            <person name="Talbot N.J."/>
            <person name="Templeton M."/>
            <person name="Yandava C."/>
            <person name="Yarden O."/>
            <person name="Zeng Q."/>
            <person name="Rollins J.A."/>
            <person name="Lebrun M.H."/>
            <person name="Dickman M."/>
        </authorList>
    </citation>
    <scope>NUCLEOTIDE SEQUENCE [LARGE SCALE GENOMIC DNA]</scope>
    <source>
        <strain evidence="2">T4</strain>
    </source>
</reference>
<gene>
    <name evidence="1" type="ORF">BofuT4_uP137310.1</name>
</gene>
<protein>
    <submittedName>
        <fullName evidence="1">Uncharacterized protein</fullName>
    </submittedName>
</protein>
<accession>G2YPY8</accession>
<dbReference type="InParanoid" id="G2YPY8"/>
<dbReference type="AlphaFoldDB" id="G2YPY8"/>